<dbReference type="CDD" id="cd03529">
    <property type="entry name" value="Rieske_NirD"/>
    <property type="match status" value="1"/>
</dbReference>
<evidence type="ECO:0000313" key="4">
    <source>
        <dbReference type="EMBL" id="PQJ62725.1"/>
    </source>
</evidence>
<organism evidence="4 5">
    <name type="scientific">Photobacterium angustum</name>
    <dbReference type="NCBI Taxonomy" id="661"/>
    <lineage>
        <taxon>Bacteria</taxon>
        <taxon>Pseudomonadati</taxon>
        <taxon>Pseudomonadota</taxon>
        <taxon>Gammaproteobacteria</taxon>
        <taxon>Vibrionales</taxon>
        <taxon>Vibrionaceae</taxon>
        <taxon>Photobacterium</taxon>
    </lineage>
</organism>
<keyword evidence="2" id="KW-0534">Nitrate assimilation</keyword>
<dbReference type="EMBL" id="MSCJ01000003">
    <property type="protein sequence ID" value="PQJ62725.1"/>
    <property type="molecule type" value="Genomic_DNA"/>
</dbReference>
<proteinExistence type="predicted"/>
<evidence type="ECO:0000256" key="1">
    <source>
        <dbReference type="ARBA" id="ARBA00023002"/>
    </source>
</evidence>
<evidence type="ECO:0000313" key="5">
    <source>
        <dbReference type="Proteomes" id="UP000238730"/>
    </source>
</evidence>
<dbReference type="PROSITE" id="PS51300">
    <property type="entry name" value="NIRD"/>
    <property type="match status" value="1"/>
</dbReference>
<dbReference type="PANTHER" id="PTHR40562">
    <property type="match status" value="1"/>
</dbReference>
<dbReference type="Proteomes" id="UP000238730">
    <property type="component" value="Unassembled WGS sequence"/>
</dbReference>
<dbReference type="GO" id="GO:0051537">
    <property type="term" value="F:2 iron, 2 sulfur cluster binding"/>
    <property type="evidence" value="ECO:0007669"/>
    <property type="project" value="InterPro"/>
</dbReference>
<dbReference type="OrthoDB" id="516687at2"/>
<dbReference type="PANTHER" id="PTHR40562:SF1">
    <property type="entry name" value="NITRITE REDUCTASE (NADH) SMALL SUBUNIT"/>
    <property type="match status" value="1"/>
</dbReference>
<sequence>MSDVMEIPQSIKSDLRWVKICHKDDLVPNSGIAALVNQQQIALYYLPKQNNVVYAVDNWDPIAEAYVMSRGIIGDQDGVLCVASPLLKQHYDLATGKCLEVPEHTLGTWKTRWNNNELWLYTG</sequence>
<dbReference type="NCBIfam" id="TIGR02378">
    <property type="entry name" value="nirD_assim_sml"/>
    <property type="match status" value="1"/>
</dbReference>
<dbReference type="InterPro" id="IPR017881">
    <property type="entry name" value="NirD"/>
</dbReference>
<dbReference type="AlphaFoldDB" id="A0A2S7VLA8"/>
<evidence type="ECO:0000259" key="3">
    <source>
        <dbReference type="Pfam" id="PF13806"/>
    </source>
</evidence>
<accession>A0A2S7VLA8</accession>
<dbReference type="GO" id="GO:0008942">
    <property type="term" value="F:nitrite reductase [NAD(P)H] activity"/>
    <property type="evidence" value="ECO:0007669"/>
    <property type="project" value="InterPro"/>
</dbReference>
<protein>
    <submittedName>
        <fullName evidence="4">Nitrite reductase small subunit</fullName>
    </submittedName>
</protein>
<dbReference type="SUPFAM" id="SSF50022">
    <property type="entry name" value="ISP domain"/>
    <property type="match status" value="1"/>
</dbReference>
<keyword evidence="1" id="KW-0560">Oxidoreductase</keyword>
<reference evidence="4 5" key="1">
    <citation type="submission" date="2016-12" db="EMBL/GenBank/DDBJ databases">
        <title>Diversity of luminous bacteria.</title>
        <authorList>
            <person name="Yoshizawa S."/>
            <person name="Kogure K."/>
        </authorList>
    </citation>
    <scope>NUCLEOTIDE SEQUENCE [LARGE SCALE GENOMIC DNA]</scope>
    <source>
        <strain evidence="4 5">LC1-200</strain>
    </source>
</reference>
<dbReference type="Gene3D" id="2.102.10.10">
    <property type="entry name" value="Rieske [2Fe-2S] iron-sulphur domain"/>
    <property type="match status" value="1"/>
</dbReference>
<feature type="domain" description="Rieske-like [2Fe-2S]" evidence="3">
    <location>
        <begin position="16"/>
        <end position="120"/>
    </location>
</feature>
<dbReference type="InterPro" id="IPR036922">
    <property type="entry name" value="Rieske_2Fe-2S_sf"/>
</dbReference>
<comment type="caution">
    <text evidence="4">The sequence shown here is derived from an EMBL/GenBank/DDBJ whole genome shotgun (WGS) entry which is preliminary data.</text>
</comment>
<name>A0A2S7VLA8_PHOAN</name>
<dbReference type="GO" id="GO:0042128">
    <property type="term" value="P:nitrate assimilation"/>
    <property type="evidence" value="ECO:0007669"/>
    <property type="project" value="UniProtKB-KW"/>
</dbReference>
<evidence type="ECO:0000256" key="2">
    <source>
        <dbReference type="ARBA" id="ARBA00023063"/>
    </source>
</evidence>
<gene>
    <name evidence="4" type="ORF">BTO08_21130</name>
</gene>
<dbReference type="InterPro" id="IPR012748">
    <property type="entry name" value="Rieske-like_NirD"/>
</dbReference>
<dbReference type="Pfam" id="PF13806">
    <property type="entry name" value="Rieske_2"/>
    <property type="match status" value="1"/>
</dbReference>
<dbReference type="RefSeq" id="WP_105062504.1">
    <property type="nucleotide sequence ID" value="NZ_MSCJ01000003.1"/>
</dbReference>